<organism evidence="1 2">
    <name type="scientific">Pseudoalteromonas phenolica</name>
    <dbReference type="NCBI Taxonomy" id="161398"/>
    <lineage>
        <taxon>Bacteria</taxon>
        <taxon>Pseudomonadati</taxon>
        <taxon>Pseudomonadota</taxon>
        <taxon>Gammaproteobacteria</taxon>
        <taxon>Alteromonadales</taxon>
        <taxon>Pseudoalteromonadaceae</taxon>
        <taxon>Pseudoalteromonas</taxon>
    </lineage>
</organism>
<accession>A0A0S2K8S1</accession>
<evidence type="ECO:0000313" key="1">
    <source>
        <dbReference type="EMBL" id="ALO44617.1"/>
    </source>
</evidence>
<keyword evidence="2" id="KW-1185">Reference proteome</keyword>
<reference evidence="2" key="1">
    <citation type="submission" date="2015-11" db="EMBL/GenBank/DDBJ databases">
        <authorList>
            <person name="Kim K.M."/>
        </authorList>
    </citation>
    <scope>NUCLEOTIDE SEQUENCE [LARGE SCALE GENOMIC DNA]</scope>
    <source>
        <strain evidence="2">KCTC 12086</strain>
    </source>
</reference>
<dbReference type="OrthoDB" id="6301601at2"/>
<dbReference type="InterPro" id="IPR045694">
    <property type="entry name" value="DUF6058"/>
</dbReference>
<dbReference type="STRING" id="161398.PP2015_4150"/>
<dbReference type="Proteomes" id="UP000061457">
    <property type="component" value="Chromosome II"/>
</dbReference>
<name>A0A0S2K8S1_9GAMM</name>
<gene>
    <name evidence="1" type="ORF">PP2015_4150</name>
</gene>
<dbReference type="PATRIC" id="fig|161398.10.peg.4257"/>
<dbReference type="KEGG" id="pphe:PP2015_4150"/>
<dbReference type="AlphaFoldDB" id="A0A0S2K8S1"/>
<sequence length="217" mass="25374">MSLLNHFNESFYQTIELCQSARVNEDILFAWQESGLFPASSFVIENKLQINSYLGITEHKEQIEYYPRGYLTWAQTLIKHKIESSTQAFMYFGNMYQQSLTQLVHGLPETIITSFTEDLEESIQTSWQYFLVGKYGAICLTGKIDEIVAIDLFKYVISFLTEDFSLDILDKETRKILHIALRQLNNSVALEHPLLPKQLIRQRFIERLIKQYDLSVK</sequence>
<dbReference type="Pfam" id="PF19531">
    <property type="entry name" value="DUF6058"/>
    <property type="match status" value="1"/>
</dbReference>
<evidence type="ECO:0000313" key="2">
    <source>
        <dbReference type="Proteomes" id="UP000061457"/>
    </source>
</evidence>
<protein>
    <submittedName>
        <fullName evidence="1">Uncharacterized protein</fullName>
    </submittedName>
</protein>
<dbReference type="RefSeq" id="WP_058032461.1">
    <property type="nucleotide sequence ID" value="NZ_CP013188.1"/>
</dbReference>
<dbReference type="EMBL" id="CP013188">
    <property type="protein sequence ID" value="ALO44617.1"/>
    <property type="molecule type" value="Genomic_DNA"/>
</dbReference>
<proteinExistence type="predicted"/>